<evidence type="ECO:0000256" key="3">
    <source>
        <dbReference type="ARBA" id="ARBA00022679"/>
    </source>
</evidence>
<dbReference type="InterPro" id="IPR050750">
    <property type="entry name" value="C5-MTase"/>
</dbReference>
<dbReference type="PROSITE" id="PS51679">
    <property type="entry name" value="SAM_MT_C5"/>
    <property type="match status" value="1"/>
</dbReference>
<keyword evidence="8" id="KW-1185">Reference proteome</keyword>
<keyword evidence="3 6" id="KW-0808">Transferase</keyword>
<name>A0ABV6GKY6_9BACI</name>
<evidence type="ECO:0000256" key="1">
    <source>
        <dbReference type="ARBA" id="ARBA00011975"/>
    </source>
</evidence>
<keyword evidence="4 6" id="KW-0949">S-adenosyl-L-methionine</keyword>
<dbReference type="PANTHER" id="PTHR46098:SF1">
    <property type="entry name" value="TRNA (CYTOSINE(38)-C(5))-METHYLTRANSFERASE"/>
    <property type="match status" value="1"/>
</dbReference>
<dbReference type="EMBL" id="JBHLVO010000022">
    <property type="protein sequence ID" value="MFC0273582.1"/>
    <property type="molecule type" value="Genomic_DNA"/>
</dbReference>
<gene>
    <name evidence="7" type="ORF">ACFFIX_19510</name>
</gene>
<dbReference type="InterPro" id="IPR029063">
    <property type="entry name" value="SAM-dependent_MTases_sf"/>
</dbReference>
<organism evidence="7 8">
    <name type="scientific">Metabacillus herbersteinensis</name>
    <dbReference type="NCBI Taxonomy" id="283816"/>
    <lineage>
        <taxon>Bacteria</taxon>
        <taxon>Bacillati</taxon>
        <taxon>Bacillota</taxon>
        <taxon>Bacilli</taxon>
        <taxon>Bacillales</taxon>
        <taxon>Bacillaceae</taxon>
        <taxon>Metabacillus</taxon>
    </lineage>
</organism>
<dbReference type="PANTHER" id="PTHR46098">
    <property type="entry name" value="TRNA (CYTOSINE(38)-C(5))-METHYLTRANSFERASE"/>
    <property type="match status" value="1"/>
</dbReference>
<comment type="similarity">
    <text evidence="6">Belongs to the class I-like SAM-binding methyltransferase superfamily. C5-methyltransferase family.</text>
</comment>
<keyword evidence="5" id="KW-0680">Restriction system</keyword>
<dbReference type="EC" id="2.1.1.37" evidence="1"/>
<evidence type="ECO:0000313" key="8">
    <source>
        <dbReference type="Proteomes" id="UP001589854"/>
    </source>
</evidence>
<accession>A0ABV6GKY6</accession>
<dbReference type="Proteomes" id="UP001589854">
    <property type="component" value="Unassembled WGS sequence"/>
</dbReference>
<feature type="active site" evidence="6">
    <location>
        <position position="204"/>
    </location>
</feature>
<dbReference type="GO" id="GO:0032259">
    <property type="term" value="P:methylation"/>
    <property type="evidence" value="ECO:0007669"/>
    <property type="project" value="UniProtKB-KW"/>
</dbReference>
<protein>
    <recommendedName>
        <fullName evidence="1">DNA (cytosine-5-)-methyltransferase</fullName>
        <ecNumber evidence="1">2.1.1.37</ecNumber>
    </recommendedName>
</protein>
<sequence>MMNQVLKKVYTISQKGESPRVWLQSLVLEAAGIAEGDPLYINIDEENEEITVQNHSLDDAGHLVHASGRLNKTSNKRRPLLDSAKKEYASIISIKQKVEVCVYRKGLKSRIVIRPLHFKLMENCTQMTPKDDRIKILSVGAGCGIGSGALIDTKYFTAVQEIELEDDSAEVLKHNYPNSFLFNGDIRDCHEVAKSDIALVTLPCNQFSTLGNGDGSVIENLVLAAFKIIKSSQSKIVFFENVPAFFTDPSWHLLKDLLKDDYPYFAEKNIEAWDFKSIATRNRTYVVAFKEFDMFTNFQFPAPPKGRRKKLKNFLDGKHVVHEWKSIETWMTNFEDRDSSWRDRNLDKTFVDGECQQINCLPKRYRGQSASSSYVLSEDKKSWRFLSENEIRRILDVPSWFEFCDHTPVTRRIEMLGQSVSCQVIKAIGNNIATTFLRQAYKKTNDAARVLKEKVEQAVSITTNGQLELLL</sequence>
<evidence type="ECO:0000256" key="4">
    <source>
        <dbReference type="ARBA" id="ARBA00022691"/>
    </source>
</evidence>
<keyword evidence="2 6" id="KW-0489">Methyltransferase</keyword>
<evidence type="ECO:0000256" key="2">
    <source>
        <dbReference type="ARBA" id="ARBA00022603"/>
    </source>
</evidence>
<proteinExistence type="inferred from homology"/>
<dbReference type="GO" id="GO:0008168">
    <property type="term" value="F:methyltransferase activity"/>
    <property type="evidence" value="ECO:0007669"/>
    <property type="project" value="UniProtKB-KW"/>
</dbReference>
<dbReference type="Gene3D" id="3.90.120.10">
    <property type="entry name" value="DNA Methylase, subunit A, domain 2"/>
    <property type="match status" value="1"/>
</dbReference>
<dbReference type="InterPro" id="IPR001525">
    <property type="entry name" value="C5_MeTfrase"/>
</dbReference>
<evidence type="ECO:0000256" key="5">
    <source>
        <dbReference type="ARBA" id="ARBA00022747"/>
    </source>
</evidence>
<comment type="caution">
    <text evidence="7">The sequence shown here is derived from an EMBL/GenBank/DDBJ whole genome shotgun (WGS) entry which is preliminary data.</text>
</comment>
<dbReference type="Pfam" id="PF00145">
    <property type="entry name" value="DNA_methylase"/>
    <property type="match status" value="1"/>
</dbReference>
<evidence type="ECO:0000313" key="7">
    <source>
        <dbReference type="EMBL" id="MFC0273582.1"/>
    </source>
</evidence>
<reference evidence="7 8" key="1">
    <citation type="submission" date="2024-09" db="EMBL/GenBank/DDBJ databases">
        <authorList>
            <person name="Sun Q."/>
            <person name="Mori K."/>
        </authorList>
    </citation>
    <scope>NUCLEOTIDE SEQUENCE [LARGE SCALE GENOMIC DNA]</scope>
    <source>
        <strain evidence="7 8">CCM 7228</strain>
    </source>
</reference>
<dbReference type="SUPFAM" id="SSF53335">
    <property type="entry name" value="S-adenosyl-L-methionine-dependent methyltransferases"/>
    <property type="match status" value="1"/>
</dbReference>
<dbReference type="Gene3D" id="3.40.50.150">
    <property type="entry name" value="Vaccinia Virus protein VP39"/>
    <property type="match status" value="1"/>
</dbReference>
<evidence type="ECO:0000256" key="6">
    <source>
        <dbReference type="PROSITE-ProRule" id="PRU01016"/>
    </source>
</evidence>